<keyword evidence="2" id="KW-1185">Reference proteome</keyword>
<comment type="caution">
    <text evidence="1">The sequence shown here is derived from an EMBL/GenBank/DDBJ whole genome shotgun (WGS) entry which is preliminary data.</text>
</comment>
<name>A0A318V6L8_9GAMM</name>
<evidence type="ECO:0000313" key="1">
    <source>
        <dbReference type="EMBL" id="PYF83500.1"/>
    </source>
</evidence>
<dbReference type="Gene3D" id="2.10.109.10">
    <property type="entry name" value="Umud Fragment, subunit A"/>
    <property type="match status" value="1"/>
</dbReference>
<dbReference type="SUPFAM" id="SSF51306">
    <property type="entry name" value="LexA/Signal peptidase"/>
    <property type="match status" value="1"/>
</dbReference>
<dbReference type="EMBL" id="QKLW01000002">
    <property type="protein sequence ID" value="PYF83500.1"/>
    <property type="molecule type" value="Genomic_DNA"/>
</dbReference>
<accession>A0A318V6L8</accession>
<dbReference type="InterPro" id="IPR036286">
    <property type="entry name" value="LexA/Signal_pep-like_sf"/>
</dbReference>
<protein>
    <submittedName>
        <fullName evidence="1">Uncharacterized protein</fullName>
    </submittedName>
</protein>
<dbReference type="CDD" id="cd06462">
    <property type="entry name" value="Peptidase_S24_S26"/>
    <property type="match status" value="1"/>
</dbReference>
<proteinExistence type="predicted"/>
<sequence>MAPYLQDGDFVFISRWYRKLAIGHIVVVDHAFYGLIIKKVLHIAPDGQLWLGGETNKSLQSERIGWVSPRRVIGKVISRICAHKKCTEI</sequence>
<reference evidence="1 2" key="1">
    <citation type="submission" date="2018-06" db="EMBL/GenBank/DDBJ databases">
        <title>Genomic Encyclopedia of Type Strains, Phase III (KMG-III): the genomes of soil and plant-associated and newly described type strains.</title>
        <authorList>
            <person name="Whitman W."/>
        </authorList>
    </citation>
    <scope>NUCLEOTIDE SEQUENCE [LARGE SCALE GENOMIC DNA]</scope>
    <source>
        <strain evidence="1 2">CECT 7730</strain>
    </source>
</reference>
<gene>
    <name evidence="1" type="ORF">DFP75_102596</name>
</gene>
<dbReference type="Proteomes" id="UP000247551">
    <property type="component" value="Unassembled WGS sequence"/>
</dbReference>
<dbReference type="AlphaFoldDB" id="A0A318V6L8"/>
<organism evidence="1 2">
    <name type="scientific">Marinomonas alcarazii</name>
    <dbReference type="NCBI Taxonomy" id="491949"/>
    <lineage>
        <taxon>Bacteria</taxon>
        <taxon>Pseudomonadati</taxon>
        <taxon>Pseudomonadota</taxon>
        <taxon>Gammaproteobacteria</taxon>
        <taxon>Oceanospirillales</taxon>
        <taxon>Oceanospirillaceae</taxon>
        <taxon>Marinomonas</taxon>
    </lineage>
</organism>
<evidence type="ECO:0000313" key="2">
    <source>
        <dbReference type="Proteomes" id="UP000247551"/>
    </source>
</evidence>